<feature type="transmembrane region" description="Helical" evidence="14">
    <location>
        <begin position="81"/>
        <end position="100"/>
    </location>
</feature>
<evidence type="ECO:0000256" key="2">
    <source>
        <dbReference type="ARBA" id="ARBA00005189"/>
    </source>
</evidence>
<evidence type="ECO:0000256" key="7">
    <source>
        <dbReference type="ARBA" id="ARBA00022989"/>
    </source>
</evidence>
<dbReference type="EMBL" id="MAVT02001651">
    <property type="protein sequence ID" value="POS70402.1"/>
    <property type="molecule type" value="Genomic_DNA"/>
</dbReference>
<dbReference type="STRING" id="158607.A0A2P5HJG5"/>
<keyword evidence="5 14" id="KW-0812">Transmembrane</keyword>
<dbReference type="InterPro" id="IPR014371">
    <property type="entry name" value="Oat_ACAT_DAG_ARE"/>
</dbReference>
<dbReference type="GO" id="GO:0019432">
    <property type="term" value="P:triglyceride biosynthetic process"/>
    <property type="evidence" value="ECO:0007669"/>
    <property type="project" value="TreeGrafter"/>
</dbReference>
<evidence type="ECO:0000256" key="10">
    <source>
        <dbReference type="ARBA" id="ARBA00023568"/>
    </source>
</evidence>
<dbReference type="PANTHER" id="PTHR10408">
    <property type="entry name" value="STEROL O-ACYLTRANSFERASE"/>
    <property type="match status" value="1"/>
</dbReference>
<keyword evidence="16" id="KW-1185">Reference proteome</keyword>
<comment type="subcellular location">
    <subcellularLocation>
        <location evidence="1 11">Endoplasmic reticulum membrane</location>
        <topology evidence="1 11">Multi-pass membrane protein</topology>
    </subcellularLocation>
</comment>
<proteinExistence type="inferred from homology"/>
<dbReference type="Proteomes" id="UP000094444">
    <property type="component" value="Unassembled WGS sequence"/>
</dbReference>
<feature type="transmembrane region" description="Helical" evidence="14">
    <location>
        <begin position="415"/>
        <end position="432"/>
    </location>
</feature>
<evidence type="ECO:0000256" key="6">
    <source>
        <dbReference type="ARBA" id="ARBA00022824"/>
    </source>
</evidence>
<keyword evidence="4 11" id="KW-0808">Transferase</keyword>
<feature type="transmembrane region" description="Helical" evidence="14">
    <location>
        <begin position="300"/>
        <end position="319"/>
    </location>
</feature>
<feature type="transmembrane region" description="Helical" evidence="14">
    <location>
        <begin position="181"/>
        <end position="207"/>
    </location>
</feature>
<feature type="transmembrane region" description="Helical" evidence="14">
    <location>
        <begin position="444"/>
        <end position="465"/>
    </location>
</feature>
<accession>A0A2P5HJG5</accession>
<name>A0A2P5HJG5_DIAHE</name>
<evidence type="ECO:0000256" key="9">
    <source>
        <dbReference type="ARBA" id="ARBA00023315"/>
    </source>
</evidence>
<keyword evidence="6 11" id="KW-0256">Endoplasmic reticulum</keyword>
<dbReference type="PIRSF" id="PIRSF000439">
    <property type="entry name" value="Oat_ACAT_DAG_ARE"/>
    <property type="match status" value="1"/>
</dbReference>
<comment type="similarity">
    <text evidence="3 11">Belongs to the membrane-bound acyltransferase family. Sterol o-acyltransferase subfamily.</text>
</comment>
<feature type="transmembrane region" description="Helical" evidence="14">
    <location>
        <begin position="121"/>
        <end position="142"/>
    </location>
</feature>
<protein>
    <recommendedName>
        <fullName evidence="11">O-acyltransferase</fullName>
    </recommendedName>
</protein>
<evidence type="ECO:0000256" key="5">
    <source>
        <dbReference type="ARBA" id="ARBA00022692"/>
    </source>
</evidence>
<evidence type="ECO:0000256" key="4">
    <source>
        <dbReference type="ARBA" id="ARBA00022679"/>
    </source>
</evidence>
<feature type="compositionally biased region" description="Basic and acidic residues" evidence="13">
    <location>
        <begin position="31"/>
        <end position="41"/>
    </location>
</feature>
<dbReference type="PANTHER" id="PTHR10408:SF7">
    <property type="entry name" value="DIACYLGLYCEROL O-ACYLTRANSFERASE 1"/>
    <property type="match status" value="1"/>
</dbReference>
<feature type="active site" evidence="12">
    <location>
        <position position="433"/>
    </location>
</feature>
<evidence type="ECO:0000256" key="11">
    <source>
        <dbReference type="PIRNR" id="PIRNR000439"/>
    </source>
</evidence>
<dbReference type="InterPro" id="IPR004299">
    <property type="entry name" value="MBOAT_fam"/>
</dbReference>
<feature type="region of interest" description="Disordered" evidence="13">
    <location>
        <begin position="17"/>
        <end position="41"/>
    </location>
</feature>
<evidence type="ECO:0000256" key="1">
    <source>
        <dbReference type="ARBA" id="ARBA00004477"/>
    </source>
</evidence>
<feature type="transmembrane region" description="Helical" evidence="14">
    <location>
        <begin position="349"/>
        <end position="368"/>
    </location>
</feature>
<reference evidence="15" key="1">
    <citation type="submission" date="2017-09" db="EMBL/GenBank/DDBJ databases">
        <title>Polyketide synthases of a Diaporthe helianthi virulent isolate.</title>
        <authorList>
            <person name="Baroncelli R."/>
        </authorList>
    </citation>
    <scope>NUCLEOTIDE SEQUENCE [LARGE SCALE GENOMIC DNA]</scope>
    <source>
        <strain evidence="15">7/96</strain>
    </source>
</reference>
<dbReference type="AlphaFoldDB" id="A0A2P5HJG5"/>
<dbReference type="Pfam" id="PF03062">
    <property type="entry name" value="MBOAT"/>
    <property type="match status" value="1"/>
</dbReference>
<dbReference type="InParanoid" id="A0A2P5HJG5"/>
<evidence type="ECO:0000313" key="16">
    <source>
        <dbReference type="Proteomes" id="UP000094444"/>
    </source>
</evidence>
<keyword evidence="9 11" id="KW-0012">Acyltransferase</keyword>
<evidence type="ECO:0000256" key="12">
    <source>
        <dbReference type="PIRSR" id="PIRSR000439-1"/>
    </source>
</evidence>
<evidence type="ECO:0000256" key="3">
    <source>
        <dbReference type="ARBA" id="ARBA00009010"/>
    </source>
</evidence>
<comment type="pathway">
    <text evidence="2">Lipid metabolism.</text>
</comment>
<keyword evidence="7 14" id="KW-1133">Transmembrane helix</keyword>
<dbReference type="OrthoDB" id="10039049at2759"/>
<comment type="caution">
    <text evidence="15">The sequence shown here is derived from an EMBL/GenBank/DDBJ whole genome shotgun (WGS) entry which is preliminary data.</text>
</comment>
<evidence type="ECO:0000256" key="14">
    <source>
        <dbReference type="SAM" id="Phobius"/>
    </source>
</evidence>
<gene>
    <name evidence="15" type="ORF">DHEL01_v211203</name>
</gene>
<evidence type="ECO:0000256" key="8">
    <source>
        <dbReference type="ARBA" id="ARBA00023136"/>
    </source>
</evidence>
<dbReference type="GO" id="GO:0004144">
    <property type="term" value="F:diacylglycerol O-acyltransferase activity"/>
    <property type="evidence" value="ECO:0007669"/>
    <property type="project" value="TreeGrafter"/>
</dbReference>
<keyword evidence="8 11" id="KW-0472">Membrane</keyword>
<dbReference type="GO" id="GO:0005789">
    <property type="term" value="C:endoplasmic reticulum membrane"/>
    <property type="evidence" value="ECO:0007669"/>
    <property type="project" value="UniProtKB-SubCell"/>
</dbReference>
<sequence>MDAAISSGVEATARMVHHATPNPPPPVMGHKVTEDSSNDAKRNTKELKKALLRKYRHTVAVHSVVRPSTLSHDASQTPSFIGFRNLGLIVLIAGNLRLLIENIQKYGVLICIRCHDFRRQDLLVGFILYTFVPCCLLIAYLIELFAAYEARTSLLRAHNREKKDGSSSPTLEEQARFRTTWYIIMALHFANISTALVITSLVVYYYVNHPLIGTVVEMHAIIVWLKTASYALTNRDFRHSYLHPQTGEREAIPELYKSCEYPQNITFGNLCYFWWAPTLVYQPVYPRNDKIRWIFVLKRLAEVLGLCVTMWILSAQYAAPTLQNSLTAIANRDVVATAERLLKLSTISLVIWLAGFFALFQSFLNALAEIMRFGDRSFYDDWWNSDSLGTYWRTWNKPVSCYFRRHVFQPLTGRGYSYNFSAIVVFTISAFLHELAVGIPTHKIIGVAFLGMLLQLPLVSLTKFFERSESPTKRMIGNCIFWFTFSIFGQPFAALIYFYAWQNEYGSISDKWKYGRK</sequence>
<feature type="transmembrane region" description="Helical" evidence="14">
    <location>
        <begin position="477"/>
        <end position="500"/>
    </location>
</feature>
<comment type="function">
    <text evidence="10">Sterol O-acyltransferase that catalyzes the formation of stery esters.</text>
</comment>
<evidence type="ECO:0000256" key="13">
    <source>
        <dbReference type="SAM" id="MobiDB-lite"/>
    </source>
</evidence>
<organism evidence="15 16">
    <name type="scientific">Diaporthe helianthi</name>
    <dbReference type="NCBI Taxonomy" id="158607"/>
    <lineage>
        <taxon>Eukaryota</taxon>
        <taxon>Fungi</taxon>
        <taxon>Dikarya</taxon>
        <taxon>Ascomycota</taxon>
        <taxon>Pezizomycotina</taxon>
        <taxon>Sordariomycetes</taxon>
        <taxon>Sordariomycetidae</taxon>
        <taxon>Diaporthales</taxon>
        <taxon>Diaporthaceae</taxon>
        <taxon>Diaporthe</taxon>
    </lineage>
</organism>
<evidence type="ECO:0000313" key="15">
    <source>
        <dbReference type="EMBL" id="POS70402.1"/>
    </source>
</evidence>